<evidence type="ECO:0000256" key="5">
    <source>
        <dbReference type="ARBA" id="ARBA00023136"/>
    </source>
</evidence>
<proteinExistence type="inferred from homology"/>
<dbReference type="PANTHER" id="PTHR21659">
    <property type="entry name" value="HYDROPHOBIC PROTEIN RCI2 LOW TEMPERATURE AND SALT RESPONSIVE PROTEIN LTI6 -RELATED"/>
    <property type="match status" value="1"/>
</dbReference>
<keyword evidence="3 6" id="KW-0812">Transmembrane</keyword>
<sequence>MNSEKIVAVILAIFLPPLAVFMREGLTAPFWIDLVLCLFVWFPGILYALYVVLKN</sequence>
<dbReference type="GeneID" id="30984379"/>
<dbReference type="GO" id="GO:0016020">
    <property type="term" value="C:membrane"/>
    <property type="evidence" value="ECO:0007669"/>
    <property type="project" value="UniProtKB-SubCell"/>
</dbReference>
<dbReference type="InterPro" id="IPR000612">
    <property type="entry name" value="PMP3"/>
</dbReference>
<protein>
    <submittedName>
        <fullName evidence="7">UPF0057-domain-containing protein</fullName>
    </submittedName>
</protein>
<name>A0A1E4SG71_9ASCO</name>
<evidence type="ECO:0000313" key="8">
    <source>
        <dbReference type="Proteomes" id="UP000094285"/>
    </source>
</evidence>
<feature type="transmembrane region" description="Helical" evidence="6">
    <location>
        <begin position="6"/>
        <end position="23"/>
    </location>
</feature>
<evidence type="ECO:0000256" key="1">
    <source>
        <dbReference type="ARBA" id="ARBA00004370"/>
    </source>
</evidence>
<dbReference type="Pfam" id="PF01679">
    <property type="entry name" value="Pmp3"/>
    <property type="match status" value="1"/>
</dbReference>
<comment type="similarity">
    <text evidence="2">Belongs to the UPF0057 (PMP3) family.</text>
</comment>
<feature type="transmembrane region" description="Helical" evidence="6">
    <location>
        <begin position="30"/>
        <end position="53"/>
    </location>
</feature>
<dbReference type="PROSITE" id="PS01309">
    <property type="entry name" value="UPF0057"/>
    <property type="match status" value="1"/>
</dbReference>
<dbReference type="OrthoDB" id="2802411at2759"/>
<evidence type="ECO:0000256" key="6">
    <source>
        <dbReference type="SAM" id="Phobius"/>
    </source>
</evidence>
<dbReference type="PANTHER" id="PTHR21659:SF42">
    <property type="entry name" value="UPF0057 MEMBRANE PROTEIN ZK632.10-RELATED"/>
    <property type="match status" value="1"/>
</dbReference>
<evidence type="ECO:0000313" key="7">
    <source>
        <dbReference type="EMBL" id="ODV78507.1"/>
    </source>
</evidence>
<organism evidence="7 8">
    <name type="scientific">Suhomyces tanzawaensis NRRL Y-17324</name>
    <dbReference type="NCBI Taxonomy" id="984487"/>
    <lineage>
        <taxon>Eukaryota</taxon>
        <taxon>Fungi</taxon>
        <taxon>Dikarya</taxon>
        <taxon>Ascomycota</taxon>
        <taxon>Saccharomycotina</taxon>
        <taxon>Pichiomycetes</taxon>
        <taxon>Debaryomycetaceae</taxon>
        <taxon>Suhomyces</taxon>
    </lineage>
</organism>
<accession>A0A1E4SG71</accession>
<evidence type="ECO:0000256" key="3">
    <source>
        <dbReference type="ARBA" id="ARBA00022692"/>
    </source>
</evidence>
<keyword evidence="8" id="KW-1185">Reference proteome</keyword>
<keyword evidence="4 6" id="KW-1133">Transmembrane helix</keyword>
<comment type="subcellular location">
    <subcellularLocation>
        <location evidence="1">Membrane</location>
    </subcellularLocation>
</comment>
<keyword evidence="5 6" id="KW-0472">Membrane</keyword>
<dbReference type="EMBL" id="KV453913">
    <property type="protein sequence ID" value="ODV78507.1"/>
    <property type="molecule type" value="Genomic_DNA"/>
</dbReference>
<gene>
    <name evidence="7" type="ORF">CANTADRAFT_53682</name>
</gene>
<evidence type="ECO:0000256" key="4">
    <source>
        <dbReference type="ARBA" id="ARBA00022989"/>
    </source>
</evidence>
<dbReference type="AlphaFoldDB" id="A0A1E4SG71"/>
<dbReference type="Proteomes" id="UP000094285">
    <property type="component" value="Unassembled WGS sequence"/>
</dbReference>
<dbReference type="RefSeq" id="XP_020063629.1">
    <property type="nucleotide sequence ID" value="XM_020210243.1"/>
</dbReference>
<evidence type="ECO:0000256" key="2">
    <source>
        <dbReference type="ARBA" id="ARBA00009530"/>
    </source>
</evidence>
<reference evidence="8" key="1">
    <citation type="submission" date="2016-05" db="EMBL/GenBank/DDBJ databases">
        <title>Comparative genomics of biotechnologically important yeasts.</title>
        <authorList>
            <consortium name="DOE Joint Genome Institute"/>
            <person name="Riley R."/>
            <person name="Haridas S."/>
            <person name="Wolfe K.H."/>
            <person name="Lopes M.R."/>
            <person name="Hittinger C.T."/>
            <person name="Goker M."/>
            <person name="Salamov A."/>
            <person name="Wisecaver J."/>
            <person name="Long T.M."/>
            <person name="Aerts A.L."/>
            <person name="Barry K."/>
            <person name="Choi C."/>
            <person name="Clum A."/>
            <person name="Coughlan A.Y."/>
            <person name="Deshpande S."/>
            <person name="Douglass A.P."/>
            <person name="Hanson S.J."/>
            <person name="Klenk H.-P."/>
            <person name="Labutti K."/>
            <person name="Lapidus A."/>
            <person name="Lindquist E."/>
            <person name="Lipzen A."/>
            <person name="Meier-Kolthoff J.P."/>
            <person name="Ohm R.A."/>
            <person name="Otillar R.P."/>
            <person name="Pangilinan J."/>
            <person name="Peng Y."/>
            <person name="Rokas A."/>
            <person name="Rosa C.A."/>
            <person name="Scheuner C."/>
            <person name="Sibirny A.A."/>
            <person name="Slot J.C."/>
            <person name="Stielow J.B."/>
            <person name="Sun H."/>
            <person name="Kurtzman C.P."/>
            <person name="Blackwell M."/>
            <person name="Grigoriev I.V."/>
            <person name="Jeffries T.W."/>
        </authorList>
    </citation>
    <scope>NUCLEOTIDE SEQUENCE [LARGE SCALE GENOMIC DNA]</scope>
    <source>
        <strain evidence="8">NRRL Y-17324</strain>
    </source>
</reference>